<reference evidence="3 4" key="1">
    <citation type="journal article" date="2016" name="Sci. Rep.">
        <title>The Dendrobium catenatum Lindl. genome sequence provides insights into polysaccharide synthase, floral development and adaptive evolution.</title>
        <authorList>
            <person name="Zhang G.Q."/>
            <person name="Xu Q."/>
            <person name="Bian C."/>
            <person name="Tsai W.C."/>
            <person name="Yeh C.M."/>
            <person name="Liu K.W."/>
            <person name="Yoshida K."/>
            <person name="Zhang L.S."/>
            <person name="Chang S.B."/>
            <person name="Chen F."/>
            <person name="Shi Y."/>
            <person name="Su Y.Y."/>
            <person name="Zhang Y.Q."/>
            <person name="Chen L.J."/>
            <person name="Yin Y."/>
            <person name="Lin M."/>
            <person name="Huang H."/>
            <person name="Deng H."/>
            <person name="Wang Z.W."/>
            <person name="Zhu S.L."/>
            <person name="Zhao X."/>
            <person name="Deng C."/>
            <person name="Niu S.C."/>
            <person name="Huang J."/>
            <person name="Wang M."/>
            <person name="Liu G.H."/>
            <person name="Yang H.J."/>
            <person name="Xiao X.J."/>
            <person name="Hsiao Y.Y."/>
            <person name="Wu W.L."/>
            <person name="Chen Y.Y."/>
            <person name="Mitsuda N."/>
            <person name="Ohme-Takagi M."/>
            <person name="Luo Y.B."/>
            <person name="Van de Peer Y."/>
            <person name="Liu Z.J."/>
        </authorList>
    </citation>
    <scope>NUCLEOTIDE SEQUENCE [LARGE SCALE GENOMIC DNA]</scope>
    <source>
        <tissue evidence="3">The whole plant</tissue>
    </source>
</reference>
<reference evidence="3 4" key="2">
    <citation type="journal article" date="2017" name="Nature">
        <title>The Apostasia genome and the evolution of orchids.</title>
        <authorList>
            <person name="Zhang G.Q."/>
            <person name="Liu K.W."/>
            <person name="Li Z."/>
            <person name="Lohaus R."/>
            <person name="Hsiao Y.Y."/>
            <person name="Niu S.C."/>
            <person name="Wang J.Y."/>
            <person name="Lin Y.C."/>
            <person name="Xu Q."/>
            <person name="Chen L.J."/>
            <person name="Yoshida K."/>
            <person name="Fujiwara S."/>
            <person name="Wang Z.W."/>
            <person name="Zhang Y.Q."/>
            <person name="Mitsuda N."/>
            <person name="Wang M."/>
            <person name="Liu G.H."/>
            <person name="Pecoraro L."/>
            <person name="Huang H.X."/>
            <person name="Xiao X.J."/>
            <person name="Lin M."/>
            <person name="Wu X.Y."/>
            <person name="Wu W.L."/>
            <person name="Chen Y.Y."/>
            <person name="Chang S.B."/>
            <person name="Sakamoto S."/>
            <person name="Ohme-Takagi M."/>
            <person name="Yagi M."/>
            <person name="Zeng S.J."/>
            <person name="Shen C.Y."/>
            <person name="Yeh C.M."/>
            <person name="Luo Y.B."/>
            <person name="Tsai W.C."/>
            <person name="Van de Peer Y."/>
            <person name="Liu Z.J."/>
        </authorList>
    </citation>
    <scope>NUCLEOTIDE SEQUENCE [LARGE SCALE GENOMIC DNA]</scope>
    <source>
        <tissue evidence="3">The whole plant</tissue>
    </source>
</reference>
<evidence type="ECO:0000256" key="2">
    <source>
        <dbReference type="ARBA" id="ARBA00023242"/>
    </source>
</evidence>
<dbReference type="InterPro" id="IPR033053">
    <property type="entry name" value="Hir3/CABIN1"/>
</dbReference>
<organism evidence="3 4">
    <name type="scientific">Dendrobium catenatum</name>
    <dbReference type="NCBI Taxonomy" id="906689"/>
    <lineage>
        <taxon>Eukaryota</taxon>
        <taxon>Viridiplantae</taxon>
        <taxon>Streptophyta</taxon>
        <taxon>Embryophyta</taxon>
        <taxon>Tracheophyta</taxon>
        <taxon>Spermatophyta</taxon>
        <taxon>Magnoliopsida</taxon>
        <taxon>Liliopsida</taxon>
        <taxon>Asparagales</taxon>
        <taxon>Orchidaceae</taxon>
        <taxon>Epidendroideae</taxon>
        <taxon>Malaxideae</taxon>
        <taxon>Dendrobiinae</taxon>
        <taxon>Dendrobium</taxon>
    </lineage>
</organism>
<dbReference type="SUPFAM" id="SSF48452">
    <property type="entry name" value="TPR-like"/>
    <property type="match status" value="1"/>
</dbReference>
<accession>A0A2I0XF27</accession>
<dbReference type="PANTHER" id="PTHR15502:SF7">
    <property type="entry name" value="CALCINEURIN-BINDING PROTEIN CABIN-1"/>
    <property type="match status" value="1"/>
</dbReference>
<dbReference type="GO" id="GO:0005634">
    <property type="term" value="C:nucleus"/>
    <property type="evidence" value="ECO:0007669"/>
    <property type="project" value="UniProtKB-SubCell"/>
</dbReference>
<dbReference type="Proteomes" id="UP000233837">
    <property type="component" value="Unassembled WGS sequence"/>
</dbReference>
<keyword evidence="2" id="KW-0539">Nucleus</keyword>
<comment type="subcellular location">
    <subcellularLocation>
        <location evidence="1">Nucleus</location>
    </subcellularLocation>
</comment>
<dbReference type="GO" id="GO:0006325">
    <property type="term" value="P:chromatin organization"/>
    <property type="evidence" value="ECO:0007669"/>
    <property type="project" value="InterPro"/>
</dbReference>
<dbReference type="PANTHER" id="PTHR15502">
    <property type="entry name" value="CALCINEURIN-BINDING PROTEIN CABIN 1-RELATED"/>
    <property type="match status" value="1"/>
</dbReference>
<protein>
    <recommendedName>
        <fullName evidence="5">Calcineurin-binding protein cabin-1</fullName>
    </recommendedName>
</protein>
<evidence type="ECO:0000313" key="4">
    <source>
        <dbReference type="Proteomes" id="UP000233837"/>
    </source>
</evidence>
<dbReference type="STRING" id="906689.A0A2I0XF27"/>
<gene>
    <name evidence="3" type="ORF">MA16_Dca010535</name>
</gene>
<dbReference type="InterPro" id="IPR019734">
    <property type="entry name" value="TPR_rpt"/>
</dbReference>
<dbReference type="GO" id="GO:0031491">
    <property type="term" value="F:nucleosome binding"/>
    <property type="evidence" value="ECO:0007669"/>
    <property type="project" value="TreeGrafter"/>
</dbReference>
<dbReference type="InterPro" id="IPR011990">
    <property type="entry name" value="TPR-like_helical_dom_sf"/>
</dbReference>
<dbReference type="SMART" id="SM00028">
    <property type="entry name" value="TPR"/>
    <property type="match status" value="3"/>
</dbReference>
<dbReference type="Gene3D" id="1.25.40.10">
    <property type="entry name" value="Tetratricopeptide repeat domain"/>
    <property type="match status" value="2"/>
</dbReference>
<dbReference type="EMBL" id="KZ501944">
    <property type="protein sequence ID" value="PKU86499.1"/>
    <property type="molecule type" value="Genomic_DNA"/>
</dbReference>
<name>A0A2I0XF27_9ASPA</name>
<sequence>MWRSAGPIRFVKSFFYNKISEEREGEGKQRKSWISEAAERFSSGQGRRRLRLIRNLQEFHLSQSYHEGLLKLQDRDYAKARELFEAVLKDPLISSSHIGKNAGDSHLLQLRFLSLKNLALVFFQQGSDHYNSALHCYLQAVEIDSKDSVVWNQIGTLACTMGLFSTSRWAFEQGLICSPNNWNCMEKLLEILIAIGDEVSSLSVAELILRHWPSHSRALHVKKIIEDAEPLPFAPRGIDRLEPKHIRLKFPEKRKVTDDIIDENNSSKKPKQSVELQLSEATWAITADAILGLLFPAASRLSEQVFSLQETSLNGKVGCRRGDTHNVDECGLRALTNSSINIRISSTSKTVVDLAGPEICPAGENMAVTSCSFDETRMMKDKEICVDKEHHHERRSMRLERLRSRKSGKEELEFSSGKDPSKFVLRTLEPFILNKSGARNVDYSGNSNFSDADNFTYSSVQECNAVTQFISKASKNCGAYHIGHMFLEEISKVTVPIQVCFAKILEIEKLTRHWGQDRSPLCFLFLAELCFDQCSISTDESKQVEFFSDSSYHLCKVIELVAMDSPNAFVGVHDNLNSSKGSLCVDNTNNQSNSLSCTFENDNIVISNIFPSGVLDVHRQSNENNSAFWARFFWLSGCLSLLHVSKEKALKEFIICLSILRKNSETSDSVPLLHCRVKSLTIDRVINEINLLTLDTLLHKVNVDFMEKGLYAKCIEMLSPLLLSTKDVYLDVVSASSKESDGVISLELRAIDILISACQKTEPMNSELYLNCHRRKMQLVIVAAGMLGFRKLQNDKSSYLKTSSASDLGNPDSVDKRWLEMLAEEIKDICQIATRMRTIVDQNAAHESNNGPFEIGTKGIGWLADDKQGKLADGKVGERDLVDCGVDCLGGCMDSVDTVIGNIQSLLLTVICSSVGKILNQKVSIPGNLSPTDDLECCLLVDAAIAFCKLQHLLPSVPGKAQVDLIVAVHDLLAEYGLCCAGRDINGKEGAFLKFAIKHLLALDMKLRSLHGSNGKEEMLQRDGQEGVNADCCLPKDGVENGKFPIDLNSDSTGENNGALAINEITNQTIDTEIEKVQLGIESALDQSFFCLYGLNINPDSSSEDDLALHKNTSRGDYQTKEQCADVFQYVLPYAKALSRNGLVKLRRVFRAIRKHFPQPPDELLLENSICRFLDSPELCEDRLYELSRTDGNHDAVMNLLFINGRWSEILQTSSAVGCSSETYIEVYGNLYYLIGQAEDTSATDKYPGFVLKKEGEEFVEQNANLFKFDLLYNPLRFESWHKLATIYDEEVDLLLNDGSKHINIMEWRKNATLPQRVEIGRRRCRRCLLMSLALAKTSDQQSQIHELLALVYYDNIQNVVPFYDQRFHVPKRDSIWRASCQNSMKHFEKAFALKPDWLPLFYLGKLCEKLGYSHDQAFSFYSKAASLNPSAVDPVYRTHASRLKLLYAHGKRNLSVLQVVAAYAFNQEAKEKILNMFSWTSQDLLNFDGMKDTAPKNSKDKVNSEILLDEAWHVLYDDCLCALQICVEGELKHFHKARYMLARGFYRRGESGDLERAKDELSFCFKSSRSAFTINMWEIDGATKKGRRKYSGHGGNKRNLEVSLSESSRKFITCIRKYILFYLDLLGRTGDLSTLERAYTCLRTDKKFYLCLCDILPIAIGKYVQVLASSIRNAGAVGSIDKSTLEQLLERMFNLIIDHVSILADFSGLPEVNSPEISEANLCGYIHQYIDLLESDIRLDALEGIHEKIRKRFKNPKLSCTNFAKIYKHASLAWCRALLMKLASVTPIPDGGYSTEQSHQIGAWENDLLLYVDLQPDEFFSTTLLEGFTHSKGLDLNWYQILSKIKDVCVRQASEENLEALAALMRCSYNFFRESSSAALPSGINLYTISSSQAPVDGLLTPESAKIEFLDLSIPRKLLLWAYTLFHGRYANISTVLKFCEENAKSRMRRGAAASPIIPQGNVPVAAVAAIHAVEIEDNPSVSKSPALHQEDSASISNVFLALNEVPKSSDTALPVPSIVALPTSQLNRCNSTKGPENAQQDIN</sequence>
<keyword evidence="4" id="KW-1185">Reference proteome</keyword>
<proteinExistence type="predicted"/>
<evidence type="ECO:0000313" key="3">
    <source>
        <dbReference type="EMBL" id="PKU86499.1"/>
    </source>
</evidence>
<evidence type="ECO:0008006" key="5">
    <source>
        <dbReference type="Google" id="ProtNLM"/>
    </source>
</evidence>
<evidence type="ECO:0000256" key="1">
    <source>
        <dbReference type="ARBA" id="ARBA00004123"/>
    </source>
</evidence>